<dbReference type="SUPFAM" id="SSF52540">
    <property type="entry name" value="P-loop containing nucleoside triphosphate hydrolases"/>
    <property type="match status" value="1"/>
</dbReference>
<sequence length="429" mass="49416">MLFIFSRRRVFMQYGLIGEHLGHSFSKMIHEKFGYYHYDLKEISKDHIVEYFKEHPFKGINVTIPYKEIAFKACDHLDEQAKSIQACNCIVNKDGKLYGHNTDYDGIVETFKHFDIDLKDKKVLILGKGGASKAFEAVCKDHQAAIVQIVYYKPYPGCITYEDVQRSYLDADILINATPVGMAMHSNASPIDLSPFTNLEFVFDAIYNPLNTKLIQQAKKLNIRCTNGLLMLVAQAKYAAEYFLNQKIDMDLDSLVDTIILQTCNLVFIGMPSCGKSTISRQLANNLHKEWIDLDEEIEKETGMKIAEIFERYGEDRFRNFETLVTFKNCIKNNVVIACGGGIILRKENIEALSQNGIIIYLDRPLDNLIRHDPSRPKLKEGIHTLYKERKDLYEKACDIKIKNDKTIQKTMQICIESLKNKNLYKKFK</sequence>
<protein>
    <recommendedName>
        <fullName evidence="3">Shikimate kinase</fullName>
        <shortName evidence="3">SK</shortName>
        <ecNumber evidence="3">2.7.1.71</ecNumber>
    </recommendedName>
</protein>
<keyword evidence="2 3" id="KW-0057">Aromatic amino acid biosynthesis</keyword>
<comment type="catalytic activity">
    <reaction evidence="3">
        <text>shikimate + ATP = 3-phosphoshikimate + ADP + H(+)</text>
        <dbReference type="Rhea" id="RHEA:13121"/>
        <dbReference type="ChEBI" id="CHEBI:15378"/>
        <dbReference type="ChEBI" id="CHEBI:30616"/>
        <dbReference type="ChEBI" id="CHEBI:36208"/>
        <dbReference type="ChEBI" id="CHEBI:145989"/>
        <dbReference type="ChEBI" id="CHEBI:456216"/>
        <dbReference type="EC" id="2.7.1.71"/>
    </reaction>
</comment>
<evidence type="ECO:0000256" key="1">
    <source>
        <dbReference type="ARBA" id="ARBA00004871"/>
    </source>
</evidence>
<dbReference type="InterPro" id="IPR000623">
    <property type="entry name" value="Shikimate_kinase/TSH1"/>
</dbReference>
<dbReference type="SUPFAM" id="SSF53223">
    <property type="entry name" value="Aminoacid dehydrogenase-like, N-terminal domain"/>
    <property type="match status" value="1"/>
</dbReference>
<keyword evidence="3" id="KW-0460">Magnesium</keyword>
<dbReference type="PANTHER" id="PTHR21089">
    <property type="entry name" value="SHIKIMATE DEHYDROGENASE"/>
    <property type="match status" value="1"/>
</dbReference>
<proteinExistence type="inferred from homology"/>
<dbReference type="PRINTS" id="PR01100">
    <property type="entry name" value="SHIKIMTKNASE"/>
</dbReference>
<dbReference type="InterPro" id="IPR036291">
    <property type="entry name" value="NAD(P)-bd_dom_sf"/>
</dbReference>
<dbReference type="GO" id="GO:0004765">
    <property type="term" value="F:shikimate kinase activity"/>
    <property type="evidence" value="ECO:0007669"/>
    <property type="project" value="UniProtKB-UniRule"/>
</dbReference>
<organism evidence="5 6">
    <name type="scientific">Faecalitalea cylindroides</name>
    <dbReference type="NCBI Taxonomy" id="39483"/>
    <lineage>
        <taxon>Bacteria</taxon>
        <taxon>Bacillati</taxon>
        <taxon>Bacillota</taxon>
        <taxon>Erysipelotrichia</taxon>
        <taxon>Erysipelotrichales</taxon>
        <taxon>Erysipelotrichaceae</taxon>
        <taxon>Faecalitalea</taxon>
    </lineage>
</organism>
<dbReference type="GO" id="GO:0009423">
    <property type="term" value="P:chorismate biosynthetic process"/>
    <property type="evidence" value="ECO:0007669"/>
    <property type="project" value="UniProtKB-UniRule"/>
</dbReference>
<comment type="pathway">
    <text evidence="1">Metabolic intermediate biosynthesis; chorismate biosynthesis; chorismate from D-erythrose 4-phosphate and phosphoenolpyruvate: step 4/7.</text>
</comment>
<feature type="binding site" evidence="3">
    <location>
        <position position="277"/>
    </location>
    <ligand>
        <name>Mg(2+)</name>
        <dbReference type="ChEBI" id="CHEBI:18420"/>
    </ligand>
</feature>
<feature type="binding site" evidence="3">
    <location>
        <position position="319"/>
    </location>
    <ligand>
        <name>substrate</name>
    </ligand>
</feature>
<keyword evidence="3" id="KW-0028">Amino-acid biosynthesis</keyword>
<comment type="cofactor">
    <cofactor evidence="3">
        <name>Mg(2+)</name>
        <dbReference type="ChEBI" id="CHEBI:18420"/>
    </cofactor>
    <text evidence="3">Binds 1 Mg(2+) ion per subunit.</text>
</comment>
<dbReference type="CDD" id="cd01065">
    <property type="entry name" value="NAD_bind_Shikimate_DH"/>
    <property type="match status" value="1"/>
</dbReference>
<dbReference type="InterPro" id="IPR027417">
    <property type="entry name" value="P-loop_NTPase"/>
</dbReference>
<evidence type="ECO:0000256" key="3">
    <source>
        <dbReference type="HAMAP-Rule" id="MF_00109"/>
    </source>
</evidence>
<dbReference type="HAMAP" id="MF_00109">
    <property type="entry name" value="Shikimate_kinase"/>
    <property type="match status" value="1"/>
</dbReference>
<dbReference type="Gene3D" id="3.40.50.720">
    <property type="entry name" value="NAD(P)-binding Rossmann-like Domain"/>
    <property type="match status" value="1"/>
</dbReference>
<dbReference type="InterPro" id="IPR046346">
    <property type="entry name" value="Aminoacid_DH-like_N_sf"/>
</dbReference>
<dbReference type="GO" id="GO:0008652">
    <property type="term" value="P:amino acid biosynthetic process"/>
    <property type="evidence" value="ECO:0007669"/>
    <property type="project" value="UniProtKB-KW"/>
</dbReference>
<feature type="binding site" evidence="3">
    <location>
        <position position="295"/>
    </location>
    <ligand>
        <name>substrate</name>
    </ligand>
</feature>
<keyword evidence="3" id="KW-0067">ATP-binding</keyword>
<dbReference type="AlphaFoldDB" id="A0A1Y4LUU4"/>
<evidence type="ECO:0000313" key="6">
    <source>
        <dbReference type="Proteomes" id="UP000195447"/>
    </source>
</evidence>
<feature type="binding site" evidence="3">
    <location>
        <position position="341"/>
    </location>
    <ligand>
        <name>substrate</name>
    </ligand>
</feature>
<comment type="subunit">
    <text evidence="3">Monomer.</text>
</comment>
<dbReference type="GO" id="GO:0005524">
    <property type="term" value="F:ATP binding"/>
    <property type="evidence" value="ECO:0007669"/>
    <property type="project" value="UniProtKB-UniRule"/>
</dbReference>
<keyword evidence="3" id="KW-0547">Nucleotide-binding</keyword>
<comment type="similarity">
    <text evidence="3">Belongs to the shikimate kinase family.</text>
</comment>
<keyword evidence="3" id="KW-0479">Metal-binding</keyword>
<keyword evidence="3" id="KW-0418">Kinase</keyword>
<evidence type="ECO:0000313" key="5">
    <source>
        <dbReference type="EMBL" id="OUP59369.1"/>
    </source>
</evidence>
<dbReference type="InterPro" id="IPR013708">
    <property type="entry name" value="Shikimate_DH-bd_N"/>
</dbReference>
<dbReference type="Gene3D" id="3.40.50.10860">
    <property type="entry name" value="Leucine Dehydrogenase, chain A, domain 1"/>
    <property type="match status" value="1"/>
</dbReference>
<dbReference type="Proteomes" id="UP000195447">
    <property type="component" value="Unassembled WGS sequence"/>
</dbReference>
<dbReference type="GO" id="GO:0050661">
    <property type="term" value="F:NADP binding"/>
    <property type="evidence" value="ECO:0007669"/>
    <property type="project" value="TreeGrafter"/>
</dbReference>
<feature type="domain" description="Shikimate dehydrogenase substrate binding N-terminal" evidence="4">
    <location>
        <begin position="16"/>
        <end position="90"/>
    </location>
</feature>
<dbReference type="InterPro" id="IPR031322">
    <property type="entry name" value="Shikimate/glucono_kinase"/>
</dbReference>
<dbReference type="EC" id="2.7.1.71" evidence="3"/>
<gene>
    <name evidence="3" type="primary">aroK</name>
    <name evidence="5" type="ORF">B5F14_07415</name>
</gene>
<comment type="pathway">
    <text evidence="3">Metabolic intermediate biosynthesis; chorismate biosynthesis; chorismate from D-erythrose 4-phosphate and phosphoenolpyruvate: step 5/7.</text>
</comment>
<evidence type="ECO:0000259" key="4">
    <source>
        <dbReference type="Pfam" id="PF08501"/>
    </source>
</evidence>
<dbReference type="Gene3D" id="3.40.50.300">
    <property type="entry name" value="P-loop containing nucleotide triphosphate hydrolases"/>
    <property type="match status" value="1"/>
</dbReference>
<comment type="caution">
    <text evidence="5">The sequence shown here is derived from an EMBL/GenBank/DDBJ whole genome shotgun (WGS) entry which is preliminary data.</text>
</comment>
<comment type="caution">
    <text evidence="3">Lacks conserved residue(s) required for the propagation of feature annotation.</text>
</comment>
<dbReference type="UniPathway" id="UPA00053">
    <property type="reaction ID" value="UER00088"/>
</dbReference>
<dbReference type="CDD" id="cd00464">
    <property type="entry name" value="SK"/>
    <property type="match status" value="1"/>
</dbReference>
<dbReference type="Pfam" id="PF01202">
    <property type="entry name" value="SKI"/>
    <property type="match status" value="1"/>
</dbReference>
<dbReference type="GO" id="GO:0019632">
    <property type="term" value="P:shikimate metabolic process"/>
    <property type="evidence" value="ECO:0007669"/>
    <property type="project" value="TreeGrafter"/>
</dbReference>
<evidence type="ECO:0000256" key="2">
    <source>
        <dbReference type="ARBA" id="ARBA00023141"/>
    </source>
</evidence>
<dbReference type="GO" id="GO:0005829">
    <property type="term" value="C:cytosol"/>
    <property type="evidence" value="ECO:0007669"/>
    <property type="project" value="TreeGrafter"/>
</dbReference>
<feature type="binding site" evidence="3">
    <location>
        <begin position="273"/>
        <end position="278"/>
    </location>
    <ligand>
        <name>ATP</name>
        <dbReference type="ChEBI" id="CHEBI:30616"/>
    </ligand>
</feature>
<feature type="binding site" evidence="3">
    <location>
        <position position="390"/>
    </location>
    <ligand>
        <name>substrate</name>
    </ligand>
</feature>
<keyword evidence="6" id="KW-1185">Reference proteome</keyword>
<accession>A0A1Y4LUU4</accession>
<dbReference type="EMBL" id="NFKM01000014">
    <property type="protein sequence ID" value="OUP59369.1"/>
    <property type="molecule type" value="Genomic_DNA"/>
</dbReference>
<reference evidence="6" key="1">
    <citation type="submission" date="2017-04" db="EMBL/GenBank/DDBJ databases">
        <title>Function of individual gut microbiota members based on whole genome sequencing of pure cultures obtained from chicken caecum.</title>
        <authorList>
            <person name="Medvecky M."/>
            <person name="Cejkova D."/>
            <person name="Polansky O."/>
            <person name="Karasova D."/>
            <person name="Kubasova T."/>
            <person name="Cizek A."/>
            <person name="Rychlik I."/>
        </authorList>
    </citation>
    <scope>NUCLEOTIDE SEQUENCE [LARGE SCALE GENOMIC DNA]</scope>
    <source>
        <strain evidence="6">An178</strain>
    </source>
</reference>
<dbReference type="GO" id="GO:0004764">
    <property type="term" value="F:shikimate 3-dehydrogenase (NADP+) activity"/>
    <property type="evidence" value="ECO:0007669"/>
    <property type="project" value="InterPro"/>
</dbReference>
<dbReference type="Pfam" id="PF08501">
    <property type="entry name" value="Shikimate_dh_N"/>
    <property type="match status" value="1"/>
</dbReference>
<dbReference type="InterPro" id="IPR022893">
    <property type="entry name" value="Shikimate_DH_fam"/>
</dbReference>
<keyword evidence="3" id="KW-0963">Cytoplasm</keyword>
<dbReference type="SUPFAM" id="SSF51735">
    <property type="entry name" value="NAD(P)-binding Rossmann-fold domains"/>
    <property type="match status" value="1"/>
</dbReference>
<comment type="subcellular location">
    <subcellularLocation>
        <location evidence="3">Cytoplasm</location>
    </subcellularLocation>
</comment>
<keyword evidence="3" id="KW-0808">Transferase</keyword>
<feature type="binding site" evidence="3">
    <location>
        <position position="376"/>
    </location>
    <ligand>
        <name>ATP</name>
        <dbReference type="ChEBI" id="CHEBI:30616"/>
    </ligand>
</feature>
<dbReference type="GO" id="GO:0009073">
    <property type="term" value="P:aromatic amino acid family biosynthetic process"/>
    <property type="evidence" value="ECO:0007669"/>
    <property type="project" value="UniProtKB-KW"/>
</dbReference>
<dbReference type="PANTHER" id="PTHR21089:SF1">
    <property type="entry name" value="BIFUNCTIONAL 3-DEHYDROQUINATE DEHYDRATASE_SHIKIMATE DEHYDROGENASE, CHLOROPLASTIC"/>
    <property type="match status" value="1"/>
</dbReference>
<dbReference type="GO" id="GO:0000287">
    <property type="term" value="F:magnesium ion binding"/>
    <property type="evidence" value="ECO:0007669"/>
    <property type="project" value="UniProtKB-UniRule"/>
</dbReference>
<comment type="function">
    <text evidence="3">Catalyzes the specific phosphorylation of the 3-hydroxyl group of shikimic acid using ATP as a cosubstrate.</text>
</comment>
<name>A0A1Y4LUU4_9FIRM</name>